<comment type="caution">
    <text evidence="1">The sequence shown here is derived from an EMBL/GenBank/DDBJ whole genome shotgun (WGS) entry which is preliminary data.</text>
</comment>
<dbReference type="EMBL" id="BOMB01000021">
    <property type="protein sequence ID" value="GID12794.1"/>
    <property type="molecule type" value="Genomic_DNA"/>
</dbReference>
<gene>
    <name evidence="1" type="ORF">Aru02nite_36830</name>
</gene>
<accession>A0A8J3NEN7</accession>
<name>A0A8J3NEN7_9ACTN</name>
<evidence type="ECO:0008006" key="3">
    <source>
        <dbReference type="Google" id="ProtNLM"/>
    </source>
</evidence>
<proteinExistence type="predicted"/>
<reference evidence="1" key="1">
    <citation type="submission" date="2021-01" db="EMBL/GenBank/DDBJ databases">
        <title>Whole genome shotgun sequence of Actinocatenispora rupis NBRC 107355.</title>
        <authorList>
            <person name="Komaki H."/>
            <person name="Tamura T."/>
        </authorList>
    </citation>
    <scope>NUCLEOTIDE SEQUENCE</scope>
    <source>
        <strain evidence="1">NBRC 107355</strain>
    </source>
</reference>
<dbReference type="Gene3D" id="3.40.50.300">
    <property type="entry name" value="P-loop containing nucleotide triphosphate hydrolases"/>
    <property type="match status" value="2"/>
</dbReference>
<dbReference type="PANTHER" id="PTHR10285">
    <property type="entry name" value="URIDINE KINASE"/>
    <property type="match status" value="1"/>
</dbReference>
<dbReference type="Proteomes" id="UP000612808">
    <property type="component" value="Unassembled WGS sequence"/>
</dbReference>
<dbReference type="SUPFAM" id="SSF52540">
    <property type="entry name" value="P-loop containing nucleoside triphosphate hydrolases"/>
    <property type="match status" value="1"/>
</dbReference>
<protein>
    <recommendedName>
        <fullName evidence="3">Uridine kinase</fullName>
    </recommendedName>
</protein>
<keyword evidence="2" id="KW-1185">Reference proteome</keyword>
<sequence length="161" mass="17127">MIVGLAGGAGAGKSTLATALADHLRAAVVRLDDHYRSTDRELDRNRPDAFDVPGALAAVRAAGPTVVLEGHFVLALPAVRAVCTHRLWLETPPDVRLARKLLRQSRTTEPPSLADAATRYLTRVRPGYELHVAPSRAYAEVVVDGLGPLADQLAAALAALR</sequence>
<dbReference type="InterPro" id="IPR027417">
    <property type="entry name" value="P-loop_NTPase"/>
</dbReference>
<evidence type="ECO:0000313" key="1">
    <source>
        <dbReference type="EMBL" id="GID12794.1"/>
    </source>
</evidence>
<dbReference type="AlphaFoldDB" id="A0A8J3NEN7"/>
<dbReference type="RefSeq" id="WP_203659120.1">
    <property type="nucleotide sequence ID" value="NZ_BAAAZM010000008.1"/>
</dbReference>
<evidence type="ECO:0000313" key="2">
    <source>
        <dbReference type="Proteomes" id="UP000612808"/>
    </source>
</evidence>
<organism evidence="1 2">
    <name type="scientific">Actinocatenispora rupis</name>
    <dbReference type="NCBI Taxonomy" id="519421"/>
    <lineage>
        <taxon>Bacteria</taxon>
        <taxon>Bacillati</taxon>
        <taxon>Actinomycetota</taxon>
        <taxon>Actinomycetes</taxon>
        <taxon>Micromonosporales</taxon>
        <taxon>Micromonosporaceae</taxon>
        <taxon>Actinocatenispora</taxon>
    </lineage>
</organism>